<comment type="caution">
    <text evidence="1">The sequence shown here is derived from an EMBL/GenBank/DDBJ whole genome shotgun (WGS) entry which is preliminary data.</text>
</comment>
<proteinExistence type="predicted"/>
<dbReference type="Proteomes" id="UP001232063">
    <property type="component" value="Unassembled WGS sequence"/>
</dbReference>
<sequence length="88" mass="9973">MQIHTLTISNTDGGLTDLHICTDPGMPAAAGLWITEVNYIVLGNDRWLEWNEIYGHSEKQKIFLAKVEKHTLQDIAPTISTIFPLRNR</sequence>
<dbReference type="AlphaFoldDB" id="A0AAE3R7W2"/>
<accession>A0AAE3R7W2</accession>
<reference evidence="1" key="1">
    <citation type="submission" date="2023-05" db="EMBL/GenBank/DDBJ databases">
        <authorList>
            <person name="Zhang X."/>
        </authorList>
    </citation>
    <scope>NUCLEOTIDE SEQUENCE</scope>
    <source>
        <strain evidence="1">BD1B2-1</strain>
    </source>
</reference>
<gene>
    <name evidence="1" type="ORF">QNI22_32795</name>
</gene>
<dbReference type="EMBL" id="JASJOU010000016">
    <property type="protein sequence ID" value="MDJ1505481.1"/>
    <property type="molecule type" value="Genomic_DNA"/>
</dbReference>
<organism evidence="1 2">
    <name type="scientific">Xanthocytophaga agilis</name>
    <dbReference type="NCBI Taxonomy" id="3048010"/>
    <lineage>
        <taxon>Bacteria</taxon>
        <taxon>Pseudomonadati</taxon>
        <taxon>Bacteroidota</taxon>
        <taxon>Cytophagia</taxon>
        <taxon>Cytophagales</taxon>
        <taxon>Rhodocytophagaceae</taxon>
        <taxon>Xanthocytophaga</taxon>
    </lineage>
</organism>
<name>A0AAE3R7W2_9BACT</name>
<dbReference type="RefSeq" id="WP_314517557.1">
    <property type="nucleotide sequence ID" value="NZ_JASJOU010000016.1"/>
</dbReference>
<evidence type="ECO:0000313" key="1">
    <source>
        <dbReference type="EMBL" id="MDJ1505481.1"/>
    </source>
</evidence>
<evidence type="ECO:0000313" key="2">
    <source>
        <dbReference type="Proteomes" id="UP001232063"/>
    </source>
</evidence>
<keyword evidence="2" id="KW-1185">Reference proteome</keyword>
<protein>
    <submittedName>
        <fullName evidence="1">Uncharacterized protein</fullName>
    </submittedName>
</protein>